<evidence type="ECO:0000313" key="3">
    <source>
        <dbReference type="EMBL" id="MBA2114375.1"/>
    </source>
</evidence>
<gene>
    <name evidence="3" type="ORF">HOV93_15320</name>
</gene>
<keyword evidence="1" id="KW-0472">Membrane</keyword>
<name>A0A7V8V3T2_9BACT</name>
<dbReference type="Pfam" id="PF06713">
    <property type="entry name" value="bPH_4"/>
    <property type="match status" value="1"/>
</dbReference>
<evidence type="ECO:0000256" key="1">
    <source>
        <dbReference type="SAM" id="Phobius"/>
    </source>
</evidence>
<evidence type="ECO:0000259" key="2">
    <source>
        <dbReference type="Pfam" id="PF06713"/>
    </source>
</evidence>
<keyword evidence="4" id="KW-1185">Reference proteome</keyword>
<dbReference type="EMBL" id="JABRWO010000003">
    <property type="protein sequence ID" value="MBA2114375.1"/>
    <property type="molecule type" value="Genomic_DNA"/>
</dbReference>
<dbReference type="AlphaFoldDB" id="A0A7V8V3T2"/>
<dbReference type="RefSeq" id="WP_207395821.1">
    <property type="nucleotide sequence ID" value="NZ_JABRWO010000003.1"/>
</dbReference>
<comment type="caution">
    <text evidence="3">The sequence shown here is derived from an EMBL/GenBank/DDBJ whole genome shotgun (WGS) entry which is preliminary data.</text>
</comment>
<dbReference type="GO" id="GO:0030153">
    <property type="term" value="P:bacteriocin immunity"/>
    <property type="evidence" value="ECO:0007669"/>
    <property type="project" value="InterPro"/>
</dbReference>
<feature type="domain" description="Uncharacterized protein YyaB-like PH" evidence="2">
    <location>
        <begin position="60"/>
        <end position="150"/>
    </location>
</feature>
<feature type="transmembrane region" description="Helical" evidence="1">
    <location>
        <begin position="12"/>
        <end position="34"/>
    </location>
</feature>
<accession>A0A7V8V3T2</accession>
<keyword evidence="1" id="KW-1133">Transmembrane helix</keyword>
<dbReference type="Proteomes" id="UP000551616">
    <property type="component" value="Unassembled WGS sequence"/>
</dbReference>
<keyword evidence="1" id="KW-0812">Transmembrane</keyword>
<dbReference type="InterPro" id="IPR009589">
    <property type="entry name" value="PH_YyaB-like"/>
</dbReference>
<organism evidence="3 4">
    <name type="scientific">Bremerella alba</name>
    <dbReference type="NCBI Taxonomy" id="980252"/>
    <lineage>
        <taxon>Bacteria</taxon>
        <taxon>Pseudomonadati</taxon>
        <taxon>Planctomycetota</taxon>
        <taxon>Planctomycetia</taxon>
        <taxon>Pirellulales</taxon>
        <taxon>Pirellulaceae</taxon>
        <taxon>Bremerella</taxon>
    </lineage>
</organism>
<protein>
    <recommendedName>
        <fullName evidence="2">Uncharacterized protein YyaB-like PH domain-containing protein</fullName>
    </recommendedName>
</protein>
<feature type="transmembrane region" description="Helical" evidence="1">
    <location>
        <begin position="40"/>
        <end position="58"/>
    </location>
</feature>
<reference evidence="3 4" key="1">
    <citation type="submission" date="2020-05" db="EMBL/GenBank/DDBJ databases">
        <title>Bremerella alba sp. nov., a novel planctomycete isolated from the surface of the macroalga Fucus spiralis.</title>
        <authorList>
            <person name="Godinho O."/>
            <person name="Botelho R."/>
            <person name="Albuquerque L."/>
            <person name="Wiegand S."/>
            <person name="Da Costa M.S."/>
            <person name="Lobo-Da-Cunha A."/>
            <person name="Jogler C."/>
            <person name="Lage O.M."/>
        </authorList>
    </citation>
    <scope>NUCLEOTIDE SEQUENCE [LARGE SCALE GENOMIC DNA]</scope>
    <source>
        <strain evidence="3 4">FF15</strain>
    </source>
</reference>
<sequence>MNESLFPAKVDWGVSLLLAGLAVLCFGFGIACFFFPAPSYIGGVLLLLTGALLQSVWMRTNYKLDELRVRIQCGPFWWTIPLRHITQVEKTSSIWLLMGGPHLRFALSKEGLMIRYRRPTQQKWFGLFDPSVLISPADRDQFFDALLSTCPNMTLTKDGNLGLKA</sequence>
<evidence type="ECO:0000313" key="4">
    <source>
        <dbReference type="Proteomes" id="UP000551616"/>
    </source>
</evidence>
<proteinExistence type="predicted"/>